<dbReference type="PANTHER" id="PTHR43806:SF11">
    <property type="entry name" value="CEREVISIN-RELATED"/>
    <property type="match status" value="1"/>
</dbReference>
<feature type="active site" description="Charge relay system" evidence="5">
    <location>
        <position position="312"/>
    </location>
</feature>
<dbReference type="GO" id="GO:0004252">
    <property type="term" value="F:serine-type endopeptidase activity"/>
    <property type="evidence" value="ECO:0007669"/>
    <property type="project" value="UniProtKB-UniRule"/>
</dbReference>
<dbReference type="GO" id="GO:0006508">
    <property type="term" value="P:proteolysis"/>
    <property type="evidence" value="ECO:0007669"/>
    <property type="project" value="UniProtKB-KW"/>
</dbReference>
<evidence type="ECO:0000313" key="10">
    <source>
        <dbReference type="Proteomes" id="UP000011841"/>
    </source>
</evidence>
<feature type="compositionally biased region" description="Polar residues" evidence="7">
    <location>
        <begin position="18"/>
        <end position="31"/>
    </location>
</feature>
<dbReference type="KEGG" id="aol:S58_68990"/>
<dbReference type="PROSITE" id="PS51892">
    <property type="entry name" value="SUBTILASE"/>
    <property type="match status" value="1"/>
</dbReference>
<accession>M5A1X2</accession>
<dbReference type="PATRIC" id="fig|1245469.3.peg.7059"/>
<keyword evidence="4 5" id="KW-0720">Serine protease</keyword>
<dbReference type="Gene3D" id="3.40.50.200">
    <property type="entry name" value="Peptidase S8/S53 domain"/>
    <property type="match status" value="1"/>
</dbReference>
<feature type="region of interest" description="Disordered" evidence="7">
    <location>
        <begin position="1"/>
        <end position="42"/>
    </location>
</feature>
<evidence type="ECO:0000256" key="2">
    <source>
        <dbReference type="ARBA" id="ARBA00022670"/>
    </source>
</evidence>
<dbReference type="Pfam" id="PF00082">
    <property type="entry name" value="Peptidase_S8"/>
    <property type="match status" value="1"/>
</dbReference>
<dbReference type="GeneID" id="301820573"/>
<dbReference type="PROSITE" id="PS00138">
    <property type="entry name" value="SUBTILASE_SER"/>
    <property type="match status" value="1"/>
</dbReference>
<evidence type="ECO:0000256" key="1">
    <source>
        <dbReference type="ARBA" id="ARBA00011073"/>
    </source>
</evidence>
<dbReference type="PRINTS" id="PR00723">
    <property type="entry name" value="SUBTILISIN"/>
</dbReference>
<dbReference type="RefSeq" id="WP_015669939.1">
    <property type="nucleotide sequence ID" value="NC_020453.1"/>
</dbReference>
<dbReference type="InterPro" id="IPR023827">
    <property type="entry name" value="Peptidase_S8_Asp-AS"/>
</dbReference>
<feature type="domain" description="Peptidase S8/S53" evidence="8">
    <location>
        <begin position="268"/>
        <end position="504"/>
    </location>
</feature>
<dbReference type="InterPro" id="IPR023828">
    <property type="entry name" value="Peptidase_S8_Ser-AS"/>
</dbReference>
<proteinExistence type="inferred from homology"/>
<dbReference type="Proteomes" id="UP000011841">
    <property type="component" value="Chromosome"/>
</dbReference>
<dbReference type="InterPro" id="IPR015500">
    <property type="entry name" value="Peptidase_S8_subtilisin-rel"/>
</dbReference>
<feature type="compositionally biased region" description="Low complexity" evidence="7">
    <location>
        <begin position="1"/>
        <end position="17"/>
    </location>
</feature>
<dbReference type="InterPro" id="IPR000209">
    <property type="entry name" value="Peptidase_S8/S53_dom"/>
</dbReference>
<evidence type="ECO:0000259" key="8">
    <source>
        <dbReference type="Pfam" id="PF00082"/>
    </source>
</evidence>
<dbReference type="InterPro" id="IPR050131">
    <property type="entry name" value="Peptidase_S8_subtilisin-like"/>
</dbReference>
<dbReference type="eggNOG" id="COG1404">
    <property type="taxonomic scope" value="Bacteria"/>
</dbReference>
<evidence type="ECO:0000256" key="7">
    <source>
        <dbReference type="SAM" id="MobiDB-lite"/>
    </source>
</evidence>
<dbReference type="SUPFAM" id="SSF52743">
    <property type="entry name" value="Subtilisin-like"/>
    <property type="match status" value="1"/>
</dbReference>
<name>M5A1X2_9BRAD</name>
<dbReference type="AlphaFoldDB" id="M5A1X2"/>
<gene>
    <name evidence="9" type="ORF">S58_68990</name>
</gene>
<dbReference type="InterPro" id="IPR022398">
    <property type="entry name" value="Peptidase_S8_His-AS"/>
</dbReference>
<sequence>MADNSSDNSSSQGSNQGKGPNSRGNAAQSKTDAAAPTVEPTVKARRSRFLVAARPLPGVQPMAVDAIATTLNNMPDVQIIKQVKPSGFGALSAGGGSGGMPEIVVAEMDPARGAALRASAPPNVIVEHDALLQHADDLSMAFNNAMTMLPGIGIDVKLRVVGAGGQPLPKATVYVYGLGFPGQGVTDDKGEVTVTVFGGPLETIQAIYVKPVANYWDRMFERPALSDGMTTLQLQPFTATFQGFPESPYVGWGQQLMKLDQIDPSLTGQGVKVAIIDSGCDSGHPQLTHVTRGMDFTNNKDMASWTRDTMSHGTHCAGIITAATSGQLKAVRGFAPMAEVHALKVFPGGRFSDLIDALDQAITRQVDIVNMSLGSSEASELVAHKLIEARQNGVACIVAAGNASGPVQFPGNQPSVLTVSAIGKLGEFPDDSYHARTVVPNMVAGAMFSPRFTCFGPQVAVAGPGVAIVSTVPGGGYAAWDGTSMATPHITGMGALLLAHHPVFRDAAKARNEQRVAQLFSLLASAGVRYLGDPTREGVGVPDLQRVAGLGAAAQSGNMATASAAPPLGGTVSFGVPYQGSPFANAYLQPAQMIHPALLQSFLQMRSAGLV</sequence>
<feature type="active site" description="Charge relay system" evidence="5">
    <location>
        <position position="277"/>
    </location>
</feature>
<evidence type="ECO:0000313" key="9">
    <source>
        <dbReference type="EMBL" id="BAM92865.1"/>
    </source>
</evidence>
<dbReference type="PROSITE" id="PS00137">
    <property type="entry name" value="SUBTILASE_HIS"/>
    <property type="match status" value="1"/>
</dbReference>
<feature type="active site" description="Charge relay system" evidence="5">
    <location>
        <position position="484"/>
    </location>
</feature>
<evidence type="ECO:0000256" key="5">
    <source>
        <dbReference type="PROSITE-ProRule" id="PRU01240"/>
    </source>
</evidence>
<evidence type="ECO:0000256" key="6">
    <source>
        <dbReference type="RuleBase" id="RU003355"/>
    </source>
</evidence>
<keyword evidence="2 5" id="KW-0645">Protease</keyword>
<dbReference type="STRING" id="1245469.S58_68990"/>
<dbReference type="PROSITE" id="PS00136">
    <property type="entry name" value="SUBTILASE_ASP"/>
    <property type="match status" value="1"/>
</dbReference>
<keyword evidence="3 5" id="KW-0378">Hydrolase</keyword>
<protein>
    <submittedName>
        <fullName evidence="9">Putative subtilisin</fullName>
    </submittedName>
</protein>
<evidence type="ECO:0000256" key="4">
    <source>
        <dbReference type="ARBA" id="ARBA00022825"/>
    </source>
</evidence>
<keyword evidence="10" id="KW-1185">Reference proteome</keyword>
<dbReference type="EMBL" id="AP012603">
    <property type="protein sequence ID" value="BAM92865.1"/>
    <property type="molecule type" value="Genomic_DNA"/>
</dbReference>
<organism evidence="9 10">
    <name type="scientific">Bradyrhizobium oligotrophicum S58</name>
    <dbReference type="NCBI Taxonomy" id="1245469"/>
    <lineage>
        <taxon>Bacteria</taxon>
        <taxon>Pseudomonadati</taxon>
        <taxon>Pseudomonadota</taxon>
        <taxon>Alphaproteobacteria</taxon>
        <taxon>Hyphomicrobiales</taxon>
        <taxon>Nitrobacteraceae</taxon>
        <taxon>Bradyrhizobium</taxon>
    </lineage>
</organism>
<dbReference type="HOGENOM" id="CLU_031782_0_0_5"/>
<reference evidence="9 10" key="1">
    <citation type="journal article" date="2013" name="Appl. Environ. Microbiol.">
        <title>Genome analysis suggests that the soil oligotrophic bacterium Agromonas oligotrophica (Bradyrhizobium oligotrophicum) is a nitrogen-fixing symbiont of Aeschynomene indica.</title>
        <authorList>
            <person name="Okubo T."/>
            <person name="Fukushima S."/>
            <person name="Itakura M."/>
            <person name="Oshima K."/>
            <person name="Longtonglang A."/>
            <person name="Teaumroong N."/>
            <person name="Mitsui H."/>
            <person name="Hattori M."/>
            <person name="Hattori R."/>
            <person name="Hattori T."/>
            <person name="Minamisawa K."/>
        </authorList>
    </citation>
    <scope>NUCLEOTIDE SEQUENCE [LARGE SCALE GENOMIC DNA]</scope>
    <source>
        <strain evidence="9 10">S58</strain>
    </source>
</reference>
<comment type="similarity">
    <text evidence="1 5 6">Belongs to the peptidase S8 family.</text>
</comment>
<dbReference type="InterPro" id="IPR036852">
    <property type="entry name" value="Peptidase_S8/S53_dom_sf"/>
</dbReference>
<dbReference type="PANTHER" id="PTHR43806">
    <property type="entry name" value="PEPTIDASE S8"/>
    <property type="match status" value="1"/>
</dbReference>
<evidence type="ECO:0000256" key="3">
    <source>
        <dbReference type="ARBA" id="ARBA00022801"/>
    </source>
</evidence>